<feature type="compositionally biased region" description="Low complexity" evidence="5">
    <location>
        <begin position="66"/>
        <end position="81"/>
    </location>
</feature>
<dbReference type="CDD" id="cd08276">
    <property type="entry name" value="MDR7"/>
    <property type="match status" value="1"/>
</dbReference>
<feature type="region of interest" description="Disordered" evidence="5">
    <location>
        <begin position="1"/>
        <end position="207"/>
    </location>
</feature>
<comment type="caution">
    <text evidence="7">The sequence shown here is derived from an EMBL/GenBank/DDBJ whole genome shotgun (WGS) entry which is preliminary data.</text>
</comment>
<keyword evidence="2 4" id="KW-0863">Zinc-finger</keyword>
<evidence type="ECO:0000259" key="6">
    <source>
        <dbReference type="PROSITE" id="PS50016"/>
    </source>
</evidence>
<dbReference type="Proteomes" id="UP001274830">
    <property type="component" value="Unassembled WGS sequence"/>
</dbReference>
<proteinExistence type="predicted"/>
<accession>A0AAE0WN23</accession>
<feature type="compositionally biased region" description="Polar residues" evidence="5">
    <location>
        <begin position="191"/>
        <end position="204"/>
    </location>
</feature>
<feature type="compositionally biased region" description="Polar residues" evidence="5">
    <location>
        <begin position="288"/>
        <end position="312"/>
    </location>
</feature>
<feature type="compositionally biased region" description="Low complexity" evidence="5">
    <location>
        <begin position="369"/>
        <end position="383"/>
    </location>
</feature>
<dbReference type="GO" id="GO:0008270">
    <property type="term" value="F:zinc ion binding"/>
    <property type="evidence" value="ECO:0007669"/>
    <property type="project" value="UniProtKB-KW"/>
</dbReference>
<evidence type="ECO:0000256" key="1">
    <source>
        <dbReference type="ARBA" id="ARBA00022723"/>
    </source>
</evidence>
<dbReference type="PANTHER" id="PTHR45033">
    <property type="match status" value="1"/>
</dbReference>
<dbReference type="GO" id="GO:0016491">
    <property type="term" value="F:oxidoreductase activity"/>
    <property type="evidence" value="ECO:0007669"/>
    <property type="project" value="InterPro"/>
</dbReference>
<reference evidence="7" key="1">
    <citation type="submission" date="2023-07" db="EMBL/GenBank/DDBJ databases">
        <title>Black Yeasts Isolated from many extreme environments.</title>
        <authorList>
            <person name="Coleine C."/>
            <person name="Stajich J.E."/>
            <person name="Selbmann L."/>
        </authorList>
    </citation>
    <scope>NUCLEOTIDE SEQUENCE</scope>
    <source>
        <strain evidence="7">CCFEE 5485</strain>
    </source>
</reference>
<feature type="compositionally biased region" description="Basic and acidic residues" evidence="5">
    <location>
        <begin position="577"/>
        <end position="591"/>
    </location>
</feature>
<evidence type="ECO:0000256" key="5">
    <source>
        <dbReference type="SAM" id="MobiDB-lite"/>
    </source>
</evidence>
<dbReference type="Pfam" id="PF08240">
    <property type="entry name" value="ADH_N"/>
    <property type="match status" value="1"/>
</dbReference>
<dbReference type="InterPro" id="IPR036291">
    <property type="entry name" value="NAD(P)-bd_dom_sf"/>
</dbReference>
<evidence type="ECO:0000313" key="7">
    <source>
        <dbReference type="EMBL" id="KAK3674720.1"/>
    </source>
</evidence>
<feature type="compositionally biased region" description="Low complexity" evidence="5">
    <location>
        <begin position="151"/>
        <end position="165"/>
    </location>
</feature>
<dbReference type="PROSITE" id="PS01359">
    <property type="entry name" value="ZF_PHD_1"/>
    <property type="match status" value="1"/>
</dbReference>
<organism evidence="7 8">
    <name type="scientific">Recurvomyces mirabilis</name>
    <dbReference type="NCBI Taxonomy" id="574656"/>
    <lineage>
        <taxon>Eukaryota</taxon>
        <taxon>Fungi</taxon>
        <taxon>Dikarya</taxon>
        <taxon>Ascomycota</taxon>
        <taxon>Pezizomycotina</taxon>
        <taxon>Dothideomycetes</taxon>
        <taxon>Dothideomycetidae</taxon>
        <taxon>Mycosphaerellales</taxon>
        <taxon>Teratosphaeriaceae</taxon>
        <taxon>Recurvomyces</taxon>
    </lineage>
</organism>
<feature type="region of interest" description="Disordered" evidence="5">
    <location>
        <begin position="565"/>
        <end position="600"/>
    </location>
</feature>
<dbReference type="SMART" id="SM00829">
    <property type="entry name" value="PKS_ER"/>
    <property type="match status" value="1"/>
</dbReference>
<dbReference type="InterPro" id="IPR011032">
    <property type="entry name" value="GroES-like_sf"/>
</dbReference>
<dbReference type="Pfam" id="PF00107">
    <property type="entry name" value="ADH_zinc_N"/>
    <property type="match status" value="1"/>
</dbReference>
<evidence type="ECO:0000256" key="4">
    <source>
        <dbReference type="PROSITE-ProRule" id="PRU00146"/>
    </source>
</evidence>
<feature type="region of interest" description="Disordered" evidence="5">
    <location>
        <begin position="680"/>
        <end position="706"/>
    </location>
</feature>
<protein>
    <submittedName>
        <fullName evidence="7">COMPASS (Complex proteins associated with Set1p) component</fullName>
    </submittedName>
</protein>
<name>A0AAE0WN23_9PEZI</name>
<dbReference type="SUPFAM" id="SSF57903">
    <property type="entry name" value="FYVE/PHD zinc finger"/>
    <property type="match status" value="1"/>
</dbReference>
<dbReference type="InterPro" id="IPR052711">
    <property type="entry name" value="Zinc_ADH-like"/>
</dbReference>
<dbReference type="SMART" id="SM00249">
    <property type="entry name" value="PHD"/>
    <property type="match status" value="1"/>
</dbReference>
<dbReference type="SUPFAM" id="SSF51735">
    <property type="entry name" value="NAD(P)-binding Rossmann-fold domains"/>
    <property type="match status" value="1"/>
</dbReference>
<feature type="compositionally biased region" description="Acidic residues" evidence="5">
    <location>
        <begin position="384"/>
        <end position="401"/>
    </location>
</feature>
<feature type="compositionally biased region" description="Basic residues" evidence="5">
    <location>
        <begin position="314"/>
        <end position="325"/>
    </location>
</feature>
<feature type="compositionally biased region" description="Polar residues" evidence="5">
    <location>
        <begin position="682"/>
        <end position="699"/>
    </location>
</feature>
<dbReference type="InterPro" id="IPR013083">
    <property type="entry name" value="Znf_RING/FYVE/PHD"/>
</dbReference>
<dbReference type="InterPro" id="IPR001965">
    <property type="entry name" value="Znf_PHD"/>
</dbReference>
<dbReference type="InterPro" id="IPR013149">
    <property type="entry name" value="ADH-like_C"/>
</dbReference>
<gene>
    <name evidence="7" type="primary">SPP1</name>
    <name evidence="7" type="ORF">LTR78_005442</name>
</gene>
<keyword evidence="8" id="KW-1185">Reference proteome</keyword>
<dbReference type="Gene3D" id="3.40.50.720">
    <property type="entry name" value="NAD(P)-binding Rossmann-like Domain"/>
    <property type="match status" value="1"/>
</dbReference>
<dbReference type="Gene3D" id="3.30.40.10">
    <property type="entry name" value="Zinc/RING finger domain, C3HC4 (zinc finger)"/>
    <property type="match status" value="1"/>
</dbReference>
<dbReference type="InterPro" id="IPR019786">
    <property type="entry name" value="Zinc_finger_PHD-type_CS"/>
</dbReference>
<feature type="compositionally biased region" description="Polar residues" evidence="5">
    <location>
        <begin position="130"/>
        <end position="143"/>
    </location>
</feature>
<dbReference type="AlphaFoldDB" id="A0AAE0WN23"/>
<sequence length="1194" mass="129333">MSFSLSSLLNPEPAQSDESSTTNNHPRKTSLPAPQYAHSPEQEQDNAPLSRVASAPQTNYAADPNSAQTAAEALAKLAASTVPPPTRWYGHKASDITTESMRPDERRLSSSHGIAVELPPPTPTAARKASSPTLEQYQVASRSPDQRKHSLATAPQPALTLPPLQNITKPEEERRPSMAQNSRGQKEGVDMTSSAHQPSASVYANESLPVMGSSDVVMEEKALSPAKVNMGPSQLDGADSSPPRVKTENIATPRTSPPADARRPSLAHLDAEGHTPKALASLKHEHSVNTQSPLRESSVPMPSTEPTANEPTASKKRPAPSKKKGMATMTKKTIPPAKKRKLDIKRSETPASRTSKAAGLKTGSSKGTPANSSPAPSARSNSADPEDEYGSEEEADEDEDVEGSGDVYCICRKPDNGTFMIGCDGTCDDWFHGKCVDIAERDKNLIDKYLCPSCTKAGIGRTTWKRICRRSGCRQPARVSKMKGEKVPSKYCSDECGVLFFREMASKTRDRDDVARHRSRRRKGSIASSGTVPEESLGARGGTLAAGEVKGLLDVSKTAEDFKKLGEGVLSPPATPDGKDGTQDNGEKSDAVEEFTEGEQKTLVRISEQKEEARRRHRLLKDRMKFITLAKQAASRMATEKELKPKEYCGYDPRLEWTLEQFAEWRHSVAGRRAFERDTLAVENSGSTGKANGDTTNGEHVTDSEMVNGTDVAAKDADDEELYATLQVCERKKCARHLEWNKLAVDDVRFEMGDNSDKMRGLDREERMLKEGAVMRGKQGGNVMGGGRVEVYGLGIEGLVEADEGREGNVDVDGVVQQGVEVGCFISLLATNSAISSTTKMTTATTIKQWTTAQDGLDNLRLTQAEKPTAGAGEVLVKINAVALNYRDTEVVMGLYGHHASVKQEEIVPGSDICGTIETSNSSRWKPGQRVMAIFNQTHLTGQIKAKDMSSGLGLPLPGCLTEYRVFPAEGLVEVPSYLSNEEAACLPIASVTAWMAINGFQPLGHPSHSKDETVLLQGTGGVAIAGLQIAHAAGMKTIITSSSDEKLEKAEAIGADHGINYKSTPNWDQEVLRLTSNEGAEIVFENGGAQTLRQSFECVAFGGLINCIGYLSGKEDLLQDRTHTNVLALKRNVTLKGILNGPRDRFEEMVGFYEEHEIRPVIDRVVRFEEAKDGLKYLFSGGHFGKVVVKVAE</sequence>
<dbReference type="Pfam" id="PF00628">
    <property type="entry name" value="PHD"/>
    <property type="match status" value="1"/>
</dbReference>
<feature type="domain" description="PHD-type" evidence="6">
    <location>
        <begin position="406"/>
        <end position="457"/>
    </location>
</feature>
<keyword evidence="1" id="KW-0479">Metal-binding</keyword>
<dbReference type="InterPro" id="IPR011011">
    <property type="entry name" value="Znf_FYVE_PHD"/>
</dbReference>
<dbReference type="PANTHER" id="PTHR45033:SF1">
    <property type="entry name" value="OXIDOREDUCTASE (EUROFUNG)"/>
    <property type="match status" value="1"/>
</dbReference>
<dbReference type="EMBL" id="JAUTXT010000018">
    <property type="protein sequence ID" value="KAK3674720.1"/>
    <property type="molecule type" value="Genomic_DNA"/>
</dbReference>
<dbReference type="PROSITE" id="PS50016">
    <property type="entry name" value="ZF_PHD_2"/>
    <property type="match status" value="1"/>
</dbReference>
<dbReference type="InterPro" id="IPR019787">
    <property type="entry name" value="Znf_PHD-finger"/>
</dbReference>
<evidence type="ECO:0000256" key="3">
    <source>
        <dbReference type="ARBA" id="ARBA00022833"/>
    </source>
</evidence>
<dbReference type="SUPFAM" id="SSF50129">
    <property type="entry name" value="GroES-like"/>
    <property type="match status" value="1"/>
</dbReference>
<evidence type="ECO:0000256" key="2">
    <source>
        <dbReference type="ARBA" id="ARBA00022771"/>
    </source>
</evidence>
<keyword evidence="3" id="KW-0862">Zinc</keyword>
<dbReference type="InterPro" id="IPR020843">
    <property type="entry name" value="ER"/>
</dbReference>
<dbReference type="Gene3D" id="3.90.180.10">
    <property type="entry name" value="Medium-chain alcohol dehydrogenases, catalytic domain"/>
    <property type="match status" value="1"/>
</dbReference>
<dbReference type="InterPro" id="IPR013154">
    <property type="entry name" value="ADH-like_N"/>
</dbReference>
<feature type="region of interest" description="Disordered" evidence="5">
    <location>
        <begin position="222"/>
        <end position="401"/>
    </location>
</feature>
<evidence type="ECO:0000313" key="8">
    <source>
        <dbReference type="Proteomes" id="UP001274830"/>
    </source>
</evidence>
<feature type="region of interest" description="Disordered" evidence="5">
    <location>
        <begin position="510"/>
        <end position="540"/>
    </location>
</feature>